<evidence type="ECO:0000313" key="5">
    <source>
        <dbReference type="Proteomes" id="UP001276150"/>
    </source>
</evidence>
<dbReference type="PANTHER" id="PTHR33747">
    <property type="entry name" value="UPF0225 PROTEIN SCO1677"/>
    <property type="match status" value="1"/>
</dbReference>
<evidence type="ECO:0000259" key="3">
    <source>
        <dbReference type="Pfam" id="PF17775"/>
    </source>
</evidence>
<dbReference type="HAMAP" id="MF_00612">
    <property type="entry name" value="UPF0225"/>
    <property type="match status" value="1"/>
</dbReference>
<dbReference type="PANTHER" id="PTHR33747:SF1">
    <property type="entry name" value="ADENYLATE CYCLASE-ASSOCIATED CAP C-TERMINAL DOMAIN-CONTAINING PROTEIN"/>
    <property type="match status" value="1"/>
</dbReference>
<keyword evidence="5" id="KW-1185">Reference proteome</keyword>
<dbReference type="InterPro" id="IPR048469">
    <property type="entry name" value="YchJ-like_M"/>
</dbReference>
<comment type="similarity">
    <text evidence="1 2">Belongs to the UPF0225 family.</text>
</comment>
<dbReference type="Pfam" id="PF02810">
    <property type="entry name" value="SEC-C"/>
    <property type="match status" value="1"/>
</dbReference>
<dbReference type="SUPFAM" id="SSF54427">
    <property type="entry name" value="NTF2-like"/>
    <property type="match status" value="1"/>
</dbReference>
<dbReference type="EMBL" id="JAPMIV010000002">
    <property type="protein sequence ID" value="MDV6373462.1"/>
    <property type="molecule type" value="Genomic_DNA"/>
</dbReference>
<comment type="caution">
    <text evidence="4">The sequence shown here is derived from an EMBL/GenBank/DDBJ whole genome shotgun (WGS) entry which is preliminary data.</text>
</comment>
<organism evidence="4 5">
    <name type="scientific">Deinococcus arenicola</name>
    <dbReference type="NCBI Taxonomy" id="2994950"/>
    <lineage>
        <taxon>Bacteria</taxon>
        <taxon>Thermotogati</taxon>
        <taxon>Deinococcota</taxon>
        <taxon>Deinococci</taxon>
        <taxon>Deinococcales</taxon>
        <taxon>Deinococcaceae</taxon>
        <taxon>Deinococcus</taxon>
    </lineage>
</organism>
<name>A0ABU4DNC6_9DEIO</name>
<gene>
    <name evidence="4" type="ORF">ORD21_02480</name>
</gene>
<sequence length="131" mass="14523">MPLAYPPFKSCPCGSGHSYGHCCGPAHDGTRPPATPEALMRSRYSAYALGNAAYVLATWHPDTRPPELELNPATRYLSLKIYEASGNEVEFSAALQVNRGERYVLRERSLFEQLHGRWVYVDDITPPGLDG</sequence>
<dbReference type="Proteomes" id="UP001276150">
    <property type="component" value="Unassembled WGS sequence"/>
</dbReference>
<protein>
    <recommendedName>
        <fullName evidence="2">UPF0225 protein ORD21_02480</fullName>
    </recommendedName>
</protein>
<dbReference type="InterPro" id="IPR023006">
    <property type="entry name" value="YchJ-like"/>
</dbReference>
<evidence type="ECO:0000313" key="4">
    <source>
        <dbReference type="EMBL" id="MDV6373462.1"/>
    </source>
</evidence>
<dbReference type="InterPro" id="IPR032710">
    <property type="entry name" value="NTF2-like_dom_sf"/>
</dbReference>
<evidence type="ECO:0000256" key="1">
    <source>
        <dbReference type="ARBA" id="ARBA00010839"/>
    </source>
</evidence>
<dbReference type="RefSeq" id="WP_317638764.1">
    <property type="nucleotide sequence ID" value="NZ_JAPMIV010000002.1"/>
</dbReference>
<accession>A0ABU4DNC6</accession>
<evidence type="ECO:0000256" key="2">
    <source>
        <dbReference type="HAMAP-Rule" id="MF_00612"/>
    </source>
</evidence>
<proteinExistence type="inferred from homology"/>
<feature type="domain" description="YchJ-like middle NTF2-like" evidence="3">
    <location>
        <begin position="35"/>
        <end position="122"/>
    </location>
</feature>
<dbReference type="Gene3D" id="3.10.450.50">
    <property type="match status" value="1"/>
</dbReference>
<reference evidence="4 5" key="1">
    <citation type="submission" date="2022-11" db="EMBL/GenBank/DDBJ databases">
        <title>Deinococcus ZS9-10, Low Temperature and Draught-tolerating, UV-resistant Bacteria from Continental Antarctica.</title>
        <authorList>
            <person name="Cheng L."/>
        </authorList>
    </citation>
    <scope>NUCLEOTIDE SEQUENCE [LARGE SCALE GENOMIC DNA]</scope>
    <source>
        <strain evidence="4 5">ZS9-10</strain>
    </source>
</reference>
<dbReference type="InterPro" id="IPR004027">
    <property type="entry name" value="SEC_C_motif"/>
</dbReference>
<dbReference type="Pfam" id="PF17775">
    <property type="entry name" value="YchJ_M-like"/>
    <property type="match status" value="1"/>
</dbReference>